<organism evidence="2 3">
    <name type="scientific">Gordonia pseudamarae</name>
    <dbReference type="NCBI Taxonomy" id="2831662"/>
    <lineage>
        <taxon>Bacteria</taxon>
        <taxon>Bacillati</taxon>
        <taxon>Actinomycetota</taxon>
        <taxon>Actinomycetes</taxon>
        <taxon>Mycobacteriales</taxon>
        <taxon>Gordoniaceae</taxon>
        <taxon>Gordonia</taxon>
    </lineage>
</organism>
<keyword evidence="2" id="KW-0456">Lyase</keyword>
<proteinExistence type="inferred from homology"/>
<comment type="similarity">
    <text evidence="1">Belongs to the enoyl-CoA hydratase/isomerase family.</text>
</comment>
<dbReference type="EMBL" id="CP045809">
    <property type="protein sequence ID" value="QHN33970.1"/>
    <property type="molecule type" value="Genomic_DNA"/>
</dbReference>
<dbReference type="InterPro" id="IPR001753">
    <property type="entry name" value="Enoyl-CoA_hydra/iso"/>
</dbReference>
<evidence type="ECO:0000256" key="1">
    <source>
        <dbReference type="ARBA" id="ARBA00005254"/>
    </source>
</evidence>
<evidence type="ECO:0000313" key="3">
    <source>
        <dbReference type="Proteomes" id="UP001059836"/>
    </source>
</evidence>
<dbReference type="EC" id="4.2.1.17" evidence="2"/>
<dbReference type="InterPro" id="IPR029045">
    <property type="entry name" value="ClpP/crotonase-like_dom_sf"/>
</dbReference>
<dbReference type="SUPFAM" id="SSF52096">
    <property type="entry name" value="ClpP/crotonase"/>
    <property type="match status" value="1"/>
</dbReference>
<accession>A0ABX6IFC4</accession>
<evidence type="ECO:0000313" key="2">
    <source>
        <dbReference type="EMBL" id="QHN33970.1"/>
    </source>
</evidence>
<gene>
    <name evidence="2" type="ORF">GII31_02650</name>
</gene>
<dbReference type="GO" id="GO:0004300">
    <property type="term" value="F:enoyl-CoA hydratase activity"/>
    <property type="evidence" value="ECO:0007669"/>
    <property type="project" value="UniProtKB-EC"/>
</dbReference>
<dbReference type="RefSeq" id="WP_213246554.1">
    <property type="nucleotide sequence ID" value="NZ_CP045806.1"/>
</dbReference>
<dbReference type="Gene3D" id="3.90.226.10">
    <property type="entry name" value="2-enoyl-CoA Hydratase, Chain A, domain 1"/>
    <property type="match status" value="1"/>
</dbReference>
<dbReference type="PANTHER" id="PTHR43802:SF1">
    <property type="entry name" value="IP11341P-RELATED"/>
    <property type="match status" value="1"/>
</dbReference>
<reference evidence="2" key="1">
    <citation type="journal article" date="2021" name="Nat. Microbiol.">
        <title>Cocultivation of an ultrasmall environmental parasitic bacterium with lytic ability against bacteria associated with wastewater foams.</title>
        <authorList>
            <person name="Batinovic S."/>
            <person name="Rose J.J.A."/>
            <person name="Ratcliffe J."/>
            <person name="Seviour R.J."/>
            <person name="Petrovski S."/>
        </authorList>
    </citation>
    <scope>NUCLEOTIDE SEQUENCE</scope>
    <source>
        <strain evidence="2">CON9</strain>
    </source>
</reference>
<dbReference type="PANTHER" id="PTHR43802">
    <property type="entry name" value="ENOYL-COA HYDRATASE"/>
    <property type="match status" value="1"/>
</dbReference>
<dbReference type="CDD" id="cd06558">
    <property type="entry name" value="crotonase-like"/>
    <property type="match status" value="1"/>
</dbReference>
<protein>
    <submittedName>
        <fullName evidence="2">Enoyl-CoA hydratase</fullName>
        <ecNumber evidence="2">4.2.1.17</ecNumber>
    </submittedName>
</protein>
<name>A0ABX6IFC4_9ACTN</name>
<dbReference type="Proteomes" id="UP001059836">
    <property type="component" value="Chromosome"/>
</dbReference>
<dbReference type="Pfam" id="PF00378">
    <property type="entry name" value="ECH_1"/>
    <property type="match status" value="1"/>
</dbReference>
<sequence>MTVPAHGEPAVGYELRDNGVAVLTLNRPERLNAWGMDIAVPFYELIDRADADEAVRVIVVTGAGRGFCAGADLSGGGATSTESLGDDLGNTDENALGAILGERQPYTLTALRKPVIAAINGACIGFGFTLALMCDVRFAGAGAKFGATFVRLGLVAEQGISWILPRVVGAAPAADLLLSGRKFDAAEASRLGLVKEVVDDEDLLARAIDYADELATRCSPWALAQIKGQLYDESDRANVAATTAKSVELMNLSIKQPDVIEGITSFFEKRNPQFPPLTADD</sequence>
<keyword evidence="3" id="KW-1185">Reference proteome</keyword>